<feature type="transmembrane region" description="Helical" evidence="5">
    <location>
        <begin position="93"/>
        <end position="118"/>
    </location>
</feature>
<sequence length="411" mass="45016">MLKFSKVAIPLVSVGFVLTWGVIQWLPLDLGGLSNPIWSYAEQTLQQSIDGRITANAALTELSLVRLTSYLIFAWLVLYYGQDAENAELFLKTVIYSAFGYAFYGAWALSTGATDILWFGERPSKVDLSSTFVNRNSAATYFGMCALAATAYCYSELRKKLRRSGGSYGMSYFVESIFSRQVGLFFVISIMLWGALLLTHSRAGILSSLAGLLVFVFLVLGPFSIRDERANGSKTFSMIGVAGTALCGIVAILFASGQGLGSRLYRQGFGDSYRLEVYEIASNMISDYPLTGIGLGAFPTMMPFYPSSDLPVNLVWDKIHNSYLELIVGLGIPAAAIVLAVFGWAFYRCVKGTYARKKSKKFPVIGICSIVILGIHSLVDFSIEIQAVALVFICLLSLGVSQSFTTRELRK</sequence>
<feature type="domain" description="O-antigen ligase-related" evidence="6">
    <location>
        <begin position="189"/>
        <end position="338"/>
    </location>
</feature>
<comment type="caution">
    <text evidence="7">The sequence shown here is derived from an EMBL/GenBank/DDBJ whole genome shotgun (WGS) entry which is preliminary data.</text>
</comment>
<evidence type="ECO:0000256" key="3">
    <source>
        <dbReference type="ARBA" id="ARBA00022989"/>
    </source>
</evidence>
<accession>A0ABQ3EVZ6</accession>
<dbReference type="EMBL" id="BMXE01000012">
    <property type="protein sequence ID" value="GHB49690.1"/>
    <property type="molecule type" value="Genomic_DNA"/>
</dbReference>
<feature type="transmembrane region" description="Helical" evidence="5">
    <location>
        <begin position="7"/>
        <end position="26"/>
    </location>
</feature>
<keyword evidence="3 5" id="KW-1133">Transmembrane helix</keyword>
<feature type="transmembrane region" description="Helical" evidence="5">
    <location>
        <begin position="138"/>
        <end position="157"/>
    </location>
</feature>
<protein>
    <recommendedName>
        <fullName evidence="6">O-antigen ligase-related domain-containing protein</fullName>
    </recommendedName>
</protein>
<keyword evidence="4 5" id="KW-0472">Membrane</keyword>
<feature type="transmembrane region" description="Helical" evidence="5">
    <location>
        <begin position="235"/>
        <end position="255"/>
    </location>
</feature>
<feature type="transmembrane region" description="Helical" evidence="5">
    <location>
        <begin position="326"/>
        <end position="350"/>
    </location>
</feature>
<keyword evidence="2 5" id="KW-0812">Transmembrane</keyword>
<evidence type="ECO:0000256" key="4">
    <source>
        <dbReference type="ARBA" id="ARBA00023136"/>
    </source>
</evidence>
<keyword evidence="8" id="KW-1185">Reference proteome</keyword>
<evidence type="ECO:0000256" key="1">
    <source>
        <dbReference type="ARBA" id="ARBA00004141"/>
    </source>
</evidence>
<feature type="transmembrane region" description="Helical" evidence="5">
    <location>
        <begin position="64"/>
        <end position="81"/>
    </location>
</feature>
<comment type="subcellular location">
    <subcellularLocation>
        <location evidence="1">Membrane</location>
        <topology evidence="1">Multi-pass membrane protein</topology>
    </subcellularLocation>
</comment>
<name>A0ABQ3EVZ6_9HYPH</name>
<evidence type="ECO:0000259" key="6">
    <source>
        <dbReference type="Pfam" id="PF04932"/>
    </source>
</evidence>
<dbReference type="InterPro" id="IPR051533">
    <property type="entry name" value="WaaL-like"/>
</dbReference>
<reference evidence="8" key="1">
    <citation type="journal article" date="2019" name="Int. J. Syst. Evol. Microbiol.">
        <title>The Global Catalogue of Microorganisms (GCM) 10K type strain sequencing project: providing services to taxonomists for standard genome sequencing and annotation.</title>
        <authorList>
            <consortium name="The Broad Institute Genomics Platform"/>
            <consortium name="The Broad Institute Genome Sequencing Center for Infectious Disease"/>
            <person name="Wu L."/>
            <person name="Ma J."/>
        </authorList>
    </citation>
    <scope>NUCLEOTIDE SEQUENCE [LARGE SCALE GENOMIC DNA]</scope>
    <source>
        <strain evidence="8">KCTC 12861</strain>
    </source>
</reference>
<evidence type="ECO:0000313" key="7">
    <source>
        <dbReference type="EMBL" id="GHB49690.1"/>
    </source>
</evidence>
<proteinExistence type="predicted"/>
<dbReference type="Proteomes" id="UP000637980">
    <property type="component" value="Unassembled WGS sequence"/>
</dbReference>
<evidence type="ECO:0000313" key="8">
    <source>
        <dbReference type="Proteomes" id="UP000637980"/>
    </source>
</evidence>
<dbReference type="PANTHER" id="PTHR37422:SF23">
    <property type="entry name" value="TEICHURONIC ACID BIOSYNTHESIS PROTEIN TUAE"/>
    <property type="match status" value="1"/>
</dbReference>
<evidence type="ECO:0000256" key="2">
    <source>
        <dbReference type="ARBA" id="ARBA00022692"/>
    </source>
</evidence>
<gene>
    <name evidence="7" type="ORF">GCM10007094_43720</name>
</gene>
<dbReference type="PANTHER" id="PTHR37422">
    <property type="entry name" value="TEICHURONIC ACID BIOSYNTHESIS PROTEIN TUAE"/>
    <property type="match status" value="1"/>
</dbReference>
<dbReference type="InterPro" id="IPR007016">
    <property type="entry name" value="O-antigen_ligase-rel_domated"/>
</dbReference>
<feature type="transmembrane region" description="Helical" evidence="5">
    <location>
        <begin position="385"/>
        <end position="405"/>
    </location>
</feature>
<feature type="transmembrane region" description="Helical" evidence="5">
    <location>
        <begin position="177"/>
        <end position="198"/>
    </location>
</feature>
<feature type="transmembrane region" description="Helical" evidence="5">
    <location>
        <begin position="204"/>
        <end position="223"/>
    </location>
</feature>
<organism evidence="7 8">
    <name type="scientific">Pseudovibrio japonicus</name>
    <dbReference type="NCBI Taxonomy" id="366534"/>
    <lineage>
        <taxon>Bacteria</taxon>
        <taxon>Pseudomonadati</taxon>
        <taxon>Pseudomonadota</taxon>
        <taxon>Alphaproteobacteria</taxon>
        <taxon>Hyphomicrobiales</taxon>
        <taxon>Stappiaceae</taxon>
        <taxon>Pseudovibrio</taxon>
    </lineage>
</organism>
<feature type="transmembrane region" description="Helical" evidence="5">
    <location>
        <begin position="362"/>
        <end position="379"/>
    </location>
</feature>
<dbReference type="Pfam" id="PF04932">
    <property type="entry name" value="Wzy_C"/>
    <property type="match status" value="1"/>
</dbReference>
<evidence type="ECO:0000256" key="5">
    <source>
        <dbReference type="SAM" id="Phobius"/>
    </source>
</evidence>